<dbReference type="PANTHER" id="PTHR42878:SF15">
    <property type="entry name" value="BACTERIOPHYTOCHROME"/>
    <property type="match status" value="1"/>
</dbReference>
<dbReference type="SMART" id="SM00448">
    <property type="entry name" value="REC"/>
    <property type="match status" value="1"/>
</dbReference>
<dbReference type="InterPro" id="IPR003661">
    <property type="entry name" value="HisK_dim/P_dom"/>
</dbReference>
<feature type="domain" description="Histidine kinase" evidence="7">
    <location>
        <begin position="320"/>
        <end position="528"/>
    </location>
</feature>
<dbReference type="InterPro" id="IPR029016">
    <property type="entry name" value="GAF-like_dom_sf"/>
</dbReference>
<dbReference type="RefSeq" id="WP_184330636.1">
    <property type="nucleotide sequence ID" value="NZ_JACHHZ010000002.1"/>
</dbReference>
<dbReference type="InterPro" id="IPR011006">
    <property type="entry name" value="CheY-like_superfamily"/>
</dbReference>
<evidence type="ECO:0000259" key="8">
    <source>
        <dbReference type="PROSITE" id="PS50110"/>
    </source>
</evidence>
<dbReference type="Gene3D" id="3.30.565.10">
    <property type="entry name" value="Histidine kinase-like ATPase, C-terminal domain"/>
    <property type="match status" value="1"/>
</dbReference>
<sequence>MKILHLEDSASDALIIERRLQKDGVQAEFIPARSREEFIRALETGGFDVVIVDNGLPRFDAREAISLSKARYANLPVIVCSGAAREADVNASFAAGADDYVLKDYAWQLTAALRRTQNARAPQSVHPSRPVDPSRQHASMSRLINVVQELSLARGLDAIVEIVRHAARELTGADGATFVLRDGDYCFYVDEDAISPLWKGQRFPLQTCVSGWAMLNGRSTVIPDIFKDPRVPVDAYRPTFVRSMVMVPIRTNAPIGAIGNYWATQHECTAEELMLLEALANTTAVAMENVQIYSDLERQVRIRTRELEGANQELEAFSSAVSHDLRAPLRAMNLELDRARGEDDPATSIDNLFGHTQRMSDLIDDLLRLSRISRAELEMEPVDIAGLVRGALARLSAADPDRQVDQVIEPAEPVQGDLGLLGVLVENLVSNAWKYSSRQPLARIEFRSFLDEQGRRVFCVSDNGTGFDERYADRLFKPFSRLHGDQEFPGVGIGLATVQRIVQRHGGEVWARSRPGVGTQMYFALGNA</sequence>
<dbReference type="PRINTS" id="PR00344">
    <property type="entry name" value="BCTRLSENSOR"/>
</dbReference>
<feature type="modified residue" description="4-aspartylphosphate" evidence="6">
    <location>
        <position position="53"/>
    </location>
</feature>
<dbReference type="CDD" id="cd00156">
    <property type="entry name" value="REC"/>
    <property type="match status" value="1"/>
</dbReference>
<dbReference type="Pfam" id="PF00072">
    <property type="entry name" value="Response_reg"/>
    <property type="match status" value="1"/>
</dbReference>
<dbReference type="Proteomes" id="UP000588068">
    <property type="component" value="Unassembled WGS sequence"/>
</dbReference>
<dbReference type="SUPFAM" id="SSF55781">
    <property type="entry name" value="GAF domain-like"/>
    <property type="match status" value="1"/>
</dbReference>
<dbReference type="InterPro" id="IPR003018">
    <property type="entry name" value="GAF"/>
</dbReference>
<dbReference type="InterPro" id="IPR001789">
    <property type="entry name" value="Sig_transdc_resp-reg_receiver"/>
</dbReference>
<dbReference type="InterPro" id="IPR003594">
    <property type="entry name" value="HATPase_dom"/>
</dbReference>
<reference evidence="9 10" key="1">
    <citation type="submission" date="2020-08" db="EMBL/GenBank/DDBJ databases">
        <title>Genomic Encyclopedia of Type Strains, Phase IV (KMG-IV): sequencing the most valuable type-strain genomes for metagenomic binning, comparative biology and taxonomic classification.</title>
        <authorList>
            <person name="Goeker M."/>
        </authorList>
    </citation>
    <scope>NUCLEOTIDE SEQUENCE [LARGE SCALE GENOMIC DNA]</scope>
    <source>
        <strain evidence="9 10">DSM 26723</strain>
    </source>
</reference>
<dbReference type="Gene3D" id="3.30.450.40">
    <property type="match status" value="1"/>
</dbReference>
<dbReference type="SUPFAM" id="SSF55874">
    <property type="entry name" value="ATPase domain of HSP90 chaperone/DNA topoisomerase II/histidine kinase"/>
    <property type="match status" value="1"/>
</dbReference>
<feature type="domain" description="Response regulatory" evidence="8">
    <location>
        <begin position="2"/>
        <end position="118"/>
    </location>
</feature>
<comment type="caution">
    <text evidence="9">The sequence shown here is derived from an EMBL/GenBank/DDBJ whole genome shotgun (WGS) entry which is preliminary data.</text>
</comment>
<dbReference type="CDD" id="cd00082">
    <property type="entry name" value="HisKA"/>
    <property type="match status" value="1"/>
</dbReference>
<dbReference type="Pfam" id="PF13185">
    <property type="entry name" value="GAF_2"/>
    <property type="match status" value="1"/>
</dbReference>
<dbReference type="SMART" id="SM00065">
    <property type="entry name" value="GAF"/>
    <property type="match status" value="1"/>
</dbReference>
<evidence type="ECO:0000259" key="7">
    <source>
        <dbReference type="PROSITE" id="PS50109"/>
    </source>
</evidence>
<evidence type="ECO:0000256" key="4">
    <source>
        <dbReference type="ARBA" id="ARBA00022679"/>
    </source>
</evidence>
<dbReference type="GO" id="GO:0007234">
    <property type="term" value="P:osmosensory signaling via phosphorelay pathway"/>
    <property type="evidence" value="ECO:0007669"/>
    <property type="project" value="TreeGrafter"/>
</dbReference>
<dbReference type="SMART" id="SM00387">
    <property type="entry name" value="HATPase_c"/>
    <property type="match status" value="1"/>
</dbReference>
<dbReference type="AlphaFoldDB" id="A0A841HKS9"/>
<evidence type="ECO:0000256" key="5">
    <source>
        <dbReference type="ARBA" id="ARBA00022777"/>
    </source>
</evidence>
<dbReference type="InterPro" id="IPR004358">
    <property type="entry name" value="Sig_transdc_His_kin-like_C"/>
</dbReference>
<accession>A0A841HKS9</accession>
<dbReference type="InterPro" id="IPR036890">
    <property type="entry name" value="HATPase_C_sf"/>
</dbReference>
<dbReference type="InterPro" id="IPR036097">
    <property type="entry name" value="HisK_dim/P_sf"/>
</dbReference>
<dbReference type="GO" id="GO:0030295">
    <property type="term" value="F:protein kinase activator activity"/>
    <property type="evidence" value="ECO:0007669"/>
    <property type="project" value="TreeGrafter"/>
</dbReference>
<dbReference type="PROSITE" id="PS50109">
    <property type="entry name" value="HIS_KIN"/>
    <property type="match status" value="1"/>
</dbReference>
<evidence type="ECO:0000313" key="9">
    <source>
        <dbReference type="EMBL" id="MBB6092828.1"/>
    </source>
</evidence>
<dbReference type="PROSITE" id="PS50110">
    <property type="entry name" value="RESPONSE_REGULATORY"/>
    <property type="match status" value="1"/>
</dbReference>
<evidence type="ECO:0000313" key="10">
    <source>
        <dbReference type="Proteomes" id="UP000588068"/>
    </source>
</evidence>
<dbReference type="SUPFAM" id="SSF52172">
    <property type="entry name" value="CheY-like"/>
    <property type="match status" value="1"/>
</dbReference>
<dbReference type="SUPFAM" id="SSF47384">
    <property type="entry name" value="Homodimeric domain of signal transducing histidine kinase"/>
    <property type="match status" value="1"/>
</dbReference>
<dbReference type="Pfam" id="PF02518">
    <property type="entry name" value="HATPase_c"/>
    <property type="match status" value="1"/>
</dbReference>
<dbReference type="EC" id="2.7.13.3" evidence="2"/>
<keyword evidence="4" id="KW-0808">Transferase</keyword>
<evidence type="ECO:0000256" key="3">
    <source>
        <dbReference type="ARBA" id="ARBA00022553"/>
    </source>
</evidence>
<comment type="catalytic activity">
    <reaction evidence="1">
        <text>ATP + protein L-histidine = ADP + protein N-phospho-L-histidine.</text>
        <dbReference type="EC" id="2.7.13.3"/>
    </reaction>
</comment>
<dbReference type="EMBL" id="JACHHZ010000002">
    <property type="protein sequence ID" value="MBB6092828.1"/>
    <property type="molecule type" value="Genomic_DNA"/>
</dbReference>
<protein>
    <recommendedName>
        <fullName evidence="2">histidine kinase</fullName>
        <ecNumber evidence="2">2.7.13.3</ecNumber>
    </recommendedName>
</protein>
<dbReference type="Gene3D" id="1.10.287.130">
    <property type="match status" value="1"/>
</dbReference>
<dbReference type="InterPro" id="IPR005467">
    <property type="entry name" value="His_kinase_dom"/>
</dbReference>
<keyword evidence="3 6" id="KW-0597">Phosphoprotein</keyword>
<dbReference type="SMART" id="SM00388">
    <property type="entry name" value="HisKA"/>
    <property type="match status" value="1"/>
</dbReference>
<evidence type="ECO:0000256" key="2">
    <source>
        <dbReference type="ARBA" id="ARBA00012438"/>
    </source>
</evidence>
<dbReference type="PANTHER" id="PTHR42878">
    <property type="entry name" value="TWO-COMPONENT HISTIDINE KINASE"/>
    <property type="match status" value="1"/>
</dbReference>
<gene>
    <name evidence="9" type="ORF">HNQ60_001706</name>
</gene>
<dbReference type="InterPro" id="IPR050351">
    <property type="entry name" value="BphY/WalK/GraS-like"/>
</dbReference>
<name>A0A841HKS9_9GAMM</name>
<keyword evidence="5" id="KW-0418">Kinase</keyword>
<proteinExistence type="predicted"/>
<organism evidence="9 10">
    <name type="scientific">Povalibacter uvarum</name>
    <dbReference type="NCBI Taxonomy" id="732238"/>
    <lineage>
        <taxon>Bacteria</taxon>
        <taxon>Pseudomonadati</taxon>
        <taxon>Pseudomonadota</taxon>
        <taxon>Gammaproteobacteria</taxon>
        <taxon>Steroidobacterales</taxon>
        <taxon>Steroidobacteraceae</taxon>
        <taxon>Povalibacter</taxon>
    </lineage>
</organism>
<evidence type="ECO:0000256" key="1">
    <source>
        <dbReference type="ARBA" id="ARBA00000085"/>
    </source>
</evidence>
<dbReference type="Pfam" id="PF00512">
    <property type="entry name" value="HisKA"/>
    <property type="match status" value="1"/>
</dbReference>
<dbReference type="GO" id="GO:0000155">
    <property type="term" value="F:phosphorelay sensor kinase activity"/>
    <property type="evidence" value="ECO:0007669"/>
    <property type="project" value="InterPro"/>
</dbReference>
<evidence type="ECO:0000256" key="6">
    <source>
        <dbReference type="PROSITE-ProRule" id="PRU00169"/>
    </source>
</evidence>
<dbReference type="GO" id="GO:0000156">
    <property type="term" value="F:phosphorelay response regulator activity"/>
    <property type="evidence" value="ECO:0007669"/>
    <property type="project" value="TreeGrafter"/>
</dbReference>
<dbReference type="Gene3D" id="3.40.50.2300">
    <property type="match status" value="1"/>
</dbReference>
<keyword evidence="10" id="KW-1185">Reference proteome</keyword>